<dbReference type="PANTHER" id="PTHR11915">
    <property type="entry name" value="SPECTRIN/FILAMIN RELATED CYTOSKELETAL PROTEIN"/>
    <property type="match status" value="1"/>
</dbReference>
<keyword evidence="7" id="KW-1133">Transmembrane helix</keyword>
<evidence type="ECO:0000313" key="11">
    <source>
        <dbReference type="Proteomes" id="UP000829354"/>
    </source>
</evidence>
<dbReference type="PROSITE" id="PS50222">
    <property type="entry name" value="EF_HAND_2"/>
    <property type="match status" value="2"/>
</dbReference>
<dbReference type="Pfam" id="PF00307">
    <property type="entry name" value="CH"/>
    <property type="match status" value="2"/>
</dbReference>
<dbReference type="Gene3D" id="1.10.238.10">
    <property type="entry name" value="EF-hand"/>
    <property type="match status" value="2"/>
</dbReference>
<keyword evidence="2" id="KW-0479">Metal-binding</keyword>
<proteinExistence type="inferred from homology"/>
<dbReference type="InterPro" id="IPR011992">
    <property type="entry name" value="EF-hand-dom_pair"/>
</dbReference>
<dbReference type="SMART" id="SM00033">
    <property type="entry name" value="CH"/>
    <property type="match status" value="2"/>
</dbReference>
<dbReference type="EMBL" id="CP092624">
    <property type="protein sequence ID" value="UMM34519.1"/>
    <property type="molecule type" value="Genomic_DNA"/>
</dbReference>
<accession>A0AAE9F5H9</accession>
<name>A0AAE9F5H9_CAEBR</name>
<dbReference type="GO" id="GO:0003779">
    <property type="term" value="F:actin binding"/>
    <property type="evidence" value="ECO:0007669"/>
    <property type="project" value="UniProtKB-KW"/>
</dbReference>
<evidence type="ECO:0000313" key="10">
    <source>
        <dbReference type="EMBL" id="UMM34519.1"/>
    </source>
</evidence>
<dbReference type="InterPro" id="IPR002048">
    <property type="entry name" value="EF_hand_dom"/>
</dbReference>
<dbReference type="FunFam" id="1.10.418.10:FF:000001">
    <property type="entry name" value="Actinin alpha 1"/>
    <property type="match status" value="1"/>
</dbReference>
<keyword evidence="6" id="KW-0175">Coiled coil</keyword>
<evidence type="ECO:0000256" key="3">
    <source>
        <dbReference type="ARBA" id="ARBA00022737"/>
    </source>
</evidence>
<keyword evidence="7" id="KW-0472">Membrane</keyword>
<dbReference type="InterPro" id="IPR002017">
    <property type="entry name" value="Spectrin_repeat"/>
</dbReference>
<feature type="transmembrane region" description="Helical" evidence="7">
    <location>
        <begin position="953"/>
        <end position="971"/>
    </location>
</feature>
<dbReference type="InterPro" id="IPR014837">
    <property type="entry name" value="EF-hand_Ca_insen"/>
</dbReference>
<dbReference type="FunFam" id="1.10.418.10:FF:000005">
    <property type="entry name" value="Actinin alpha 4"/>
    <property type="match status" value="1"/>
</dbReference>
<dbReference type="PROSITE" id="PS00020">
    <property type="entry name" value="ACTININ_2"/>
    <property type="match status" value="1"/>
</dbReference>
<feature type="domain" description="EF-hand" evidence="9">
    <location>
        <begin position="778"/>
        <end position="812"/>
    </location>
</feature>
<keyword evidence="3" id="KW-0677">Repeat</keyword>
<protein>
    <submittedName>
        <fullName evidence="10">Uncharacterized protein</fullName>
    </submittedName>
</protein>
<evidence type="ECO:0000256" key="1">
    <source>
        <dbReference type="ARBA" id="ARBA00010255"/>
    </source>
</evidence>
<evidence type="ECO:0000256" key="2">
    <source>
        <dbReference type="ARBA" id="ARBA00022723"/>
    </source>
</evidence>
<evidence type="ECO:0000256" key="7">
    <source>
        <dbReference type="SAM" id="Phobius"/>
    </source>
</evidence>
<sequence>MVDYYQQPPSYHQPGYDYTQQEEEWDREGLLDPAWEKQQKKTFTAWCNSHLRKAGTSIDTIEEDFRNGLKLMLLLEVISGEPLPKPDRGKMRFHKIANVNKALEYIESKGVKLVSIGAEEIVDGNVKMTLGLIWTIILRFAIQDINVEELSARDGLLLWCQRKTAPYNNVNVQNFHNSWKDGLAFCALIHRHRPDLLDYSQLHKGDPIHNLNLAFDIAEKHLDIPRMLDAEDVARHPDEKSTMTYVSCFYHAFRNMREPPAPVIRQPPPQRVVVAPPPERDWRKDAETAANRICRVLKVNQENEKMMEDYENLASDLLAWINRWMPWLANRSTDDTLRQAQQKLEDYRNYRRSEKPPRIEDKGRLETLFNTLQTRLRLSNRPAFCPRDGHLVKDINAAWAGLEDSEKGFEEWLLSEIMRLERLEHLAEKFRRKCALHEEWAHGKEDALRSNDWRSCGLYKIKALRKRHEAFESDLGAHQDRVEQIAAIARELNNLRYPDIGPINARCQAICSQWDRLGQLSSKRRETLEDAERIAERLDSLYLDFAKRAAPFNNWLDGAREDLADLVIVHEMREIEELVSAHDQFKSTLGDADREFSSINQIEHEVEHLVTSHGLDRELLRNPYTDLSASDIRRKWGEVQSSVPRRDSQLQSELKRQQNNERLRTIFAEKANQVGPWLERELEQVLAIGLGGRGRLEDAIQQLRSIQRNVLGYKSNLDELERIHQEMQENFVFENRKSRYSMESLRVGWETLLTSINKTINEFENQVLLRDSKGISEEQIAEFRASFSHFDKERAGLDPEQLRACLISVGYTIRPGREGDAELHRVLAHVDPNRMGRVPFEAFLDFMTKENSDQDTVEQMIDSFRILASGKTFITAEELERELPRDQAAYCMARMAPSREPGAPPRSELFDMDNILRYGSVEGIPLYNCSGHTSEEWSELKGKKWPILGACQAAYGITIDILYLPILSIIFEKENFKMSCFKIMYLLGIIDFCITYVNSILTGWLAMKGAVYCTHPNIIYISGMIVCALWCSSCMTALLLVANRLLGMTKPSLAVKIFDGRKTYVALMFPILYFIYFLFTAPLVFNSKYLAWFYTPMIFDDGATEYFNHSHTINNFLIVTLTCIVYTPFRWVIGTNLKHVKNANTSQLQNTKTQVFLQSTLICAANQVCAVIYVVMNVTEVPDWIIIFAHFTWEFIHGAPVFIYLALNRMIRERFLEKMNVMKGGAFRETTSMMPINKSGASPVVIVN</sequence>
<dbReference type="Pfam" id="PF10321">
    <property type="entry name" value="7TM_GPCR_Srt"/>
    <property type="match status" value="1"/>
</dbReference>
<feature type="domain" description="EF-hand" evidence="9">
    <location>
        <begin position="818"/>
        <end position="853"/>
    </location>
</feature>
<dbReference type="InterPro" id="IPR036872">
    <property type="entry name" value="CH_dom_sf"/>
</dbReference>
<dbReference type="PROSITE" id="PS50021">
    <property type="entry name" value="CH"/>
    <property type="match status" value="2"/>
</dbReference>
<dbReference type="Pfam" id="PF08726">
    <property type="entry name" value="EFhand_Ca_insen"/>
    <property type="match status" value="1"/>
</dbReference>
<dbReference type="InterPro" id="IPR019425">
    <property type="entry name" value="7TM_GPCR_serpentine_rcpt_Srt"/>
</dbReference>
<feature type="coiled-coil region" evidence="6">
    <location>
        <begin position="696"/>
        <end position="737"/>
    </location>
</feature>
<organism evidence="10 11">
    <name type="scientific">Caenorhabditis briggsae</name>
    <dbReference type="NCBI Taxonomy" id="6238"/>
    <lineage>
        <taxon>Eukaryota</taxon>
        <taxon>Metazoa</taxon>
        <taxon>Ecdysozoa</taxon>
        <taxon>Nematoda</taxon>
        <taxon>Chromadorea</taxon>
        <taxon>Rhabditida</taxon>
        <taxon>Rhabditina</taxon>
        <taxon>Rhabditomorpha</taxon>
        <taxon>Rhabditoidea</taxon>
        <taxon>Rhabditidae</taxon>
        <taxon>Peloderinae</taxon>
        <taxon>Caenorhabditis</taxon>
    </lineage>
</organism>
<keyword evidence="4" id="KW-0106">Calcium</keyword>
<reference evidence="10 11" key="1">
    <citation type="submission" date="2022-04" db="EMBL/GenBank/DDBJ databases">
        <title>Chromosome-level reference genomes for two strains of Caenorhabditis briggsae: an improved platform for comparative genomics.</title>
        <authorList>
            <person name="Stevens L."/>
            <person name="Andersen E."/>
        </authorList>
    </citation>
    <scope>NUCLEOTIDE SEQUENCE [LARGE SCALE GENOMIC DNA]</scope>
    <source>
        <strain evidence="10">VX34</strain>
        <tissue evidence="10">Whole-organism</tissue>
    </source>
</reference>
<evidence type="ECO:0000256" key="4">
    <source>
        <dbReference type="ARBA" id="ARBA00022837"/>
    </source>
</evidence>
<dbReference type="Pfam" id="PF00435">
    <property type="entry name" value="Spectrin"/>
    <property type="match status" value="3"/>
</dbReference>
<feature type="transmembrane region" description="Helical" evidence="7">
    <location>
        <begin position="1155"/>
        <end position="1178"/>
    </location>
</feature>
<evidence type="ECO:0000259" key="9">
    <source>
        <dbReference type="PROSITE" id="PS50222"/>
    </source>
</evidence>
<comment type="similarity">
    <text evidence="1">Belongs to the alpha-actinin family.</text>
</comment>
<keyword evidence="5" id="KW-0009">Actin-binding</keyword>
<dbReference type="CDD" id="cd21216">
    <property type="entry name" value="CH_ACTN_rpt2"/>
    <property type="match status" value="1"/>
</dbReference>
<dbReference type="FunFam" id="1.20.58.60:FF:000004">
    <property type="entry name" value="Actinin alpha 1"/>
    <property type="match status" value="1"/>
</dbReference>
<evidence type="ECO:0000259" key="8">
    <source>
        <dbReference type="PROSITE" id="PS50021"/>
    </source>
</evidence>
<feature type="transmembrane region" description="Helical" evidence="7">
    <location>
        <begin position="1018"/>
        <end position="1042"/>
    </location>
</feature>
<dbReference type="Gene3D" id="1.20.58.60">
    <property type="match status" value="4"/>
</dbReference>
<dbReference type="CDD" id="cd21214">
    <property type="entry name" value="CH_ACTN_rpt1"/>
    <property type="match status" value="1"/>
</dbReference>
<dbReference type="GO" id="GO:0005509">
    <property type="term" value="F:calcium ion binding"/>
    <property type="evidence" value="ECO:0007669"/>
    <property type="project" value="InterPro"/>
</dbReference>
<dbReference type="InterPro" id="IPR001589">
    <property type="entry name" value="Actinin_actin-bd_CS"/>
</dbReference>
<evidence type="ECO:0000256" key="6">
    <source>
        <dbReference type="SAM" id="Coils"/>
    </source>
</evidence>
<gene>
    <name evidence="10" type="ORF">L5515_007560</name>
</gene>
<dbReference type="SMART" id="SM00150">
    <property type="entry name" value="SPEC"/>
    <property type="match status" value="2"/>
</dbReference>
<feature type="domain" description="Calponin-homology (CH)" evidence="8">
    <location>
        <begin position="150"/>
        <end position="254"/>
    </location>
</feature>
<feature type="domain" description="Calponin-homology (CH)" evidence="8">
    <location>
        <begin position="37"/>
        <end position="141"/>
    </location>
</feature>
<dbReference type="SUPFAM" id="SSF81321">
    <property type="entry name" value="Family A G protein-coupled receptor-like"/>
    <property type="match status" value="1"/>
</dbReference>
<dbReference type="CDD" id="cd00051">
    <property type="entry name" value="EFh"/>
    <property type="match status" value="1"/>
</dbReference>
<keyword evidence="11" id="KW-1185">Reference proteome</keyword>
<dbReference type="InterPro" id="IPR001715">
    <property type="entry name" value="CH_dom"/>
</dbReference>
<feature type="transmembrane region" description="Helical" evidence="7">
    <location>
        <begin position="983"/>
        <end position="1006"/>
    </location>
</feature>
<feature type="transmembrane region" description="Helical" evidence="7">
    <location>
        <begin position="1184"/>
        <end position="1207"/>
    </location>
</feature>
<feature type="transmembrane region" description="Helical" evidence="7">
    <location>
        <begin position="1116"/>
        <end position="1134"/>
    </location>
</feature>
<evidence type="ECO:0000256" key="5">
    <source>
        <dbReference type="ARBA" id="ARBA00023203"/>
    </source>
</evidence>
<dbReference type="FunFam" id="1.20.58.60:FF:000005">
    <property type="entry name" value="Actinin alpha 1"/>
    <property type="match status" value="1"/>
</dbReference>
<dbReference type="PROSITE" id="PS00019">
    <property type="entry name" value="ACTININ_1"/>
    <property type="match status" value="1"/>
</dbReference>
<dbReference type="AlphaFoldDB" id="A0AAE9F5H9"/>
<dbReference type="SMART" id="SM01184">
    <property type="entry name" value="efhand_Ca_insen"/>
    <property type="match status" value="1"/>
</dbReference>
<dbReference type="SUPFAM" id="SSF46966">
    <property type="entry name" value="Spectrin repeat"/>
    <property type="match status" value="4"/>
</dbReference>
<keyword evidence="7" id="KW-0812">Transmembrane</keyword>
<dbReference type="InterPro" id="IPR018159">
    <property type="entry name" value="Spectrin/alpha-actinin"/>
</dbReference>
<dbReference type="CDD" id="cd00176">
    <property type="entry name" value="SPEC"/>
    <property type="match status" value="1"/>
</dbReference>
<feature type="transmembrane region" description="Helical" evidence="7">
    <location>
        <begin position="1063"/>
        <end position="1085"/>
    </location>
</feature>
<dbReference type="Gene3D" id="1.10.418.10">
    <property type="entry name" value="Calponin-like domain"/>
    <property type="match status" value="2"/>
</dbReference>
<dbReference type="SUPFAM" id="SSF47473">
    <property type="entry name" value="EF-hand"/>
    <property type="match status" value="1"/>
</dbReference>
<dbReference type="SUPFAM" id="SSF47576">
    <property type="entry name" value="Calponin-homology domain, CH-domain"/>
    <property type="match status" value="1"/>
</dbReference>
<dbReference type="Proteomes" id="UP000829354">
    <property type="component" value="Chromosome V"/>
</dbReference>